<keyword evidence="2" id="KW-0378">Hydrolase</keyword>
<evidence type="ECO:0000313" key="2">
    <source>
        <dbReference type="EMBL" id="PRO94870.1"/>
    </source>
</evidence>
<sequence>MRLKHCNWRGCTRLVKQGTDFCDEHKQADLERKQAYIKQRDKAKSTVKGKQLAASHMAHYNHTVRDEQANAFYHSTSWHRARELAFAKAMGVCECCGKPIGLDGKRGYIDHIVAYKVGTKEQSLSQANLWCLCAKCHQAKTQLEQSIKEQPNGDNKLAHISKAWWQKAILNDN</sequence>
<dbReference type="Pfam" id="PF01844">
    <property type="entry name" value="HNH"/>
    <property type="match status" value="1"/>
</dbReference>
<feature type="domain" description="HNH" evidence="1">
    <location>
        <begin position="93"/>
        <end position="142"/>
    </location>
</feature>
<dbReference type="Proteomes" id="UP000238378">
    <property type="component" value="Unassembled WGS sequence"/>
</dbReference>
<protein>
    <submittedName>
        <fullName evidence="2">Endonuclease</fullName>
    </submittedName>
</protein>
<keyword evidence="3" id="KW-1185">Reference proteome</keyword>
<dbReference type="InterPro" id="IPR002711">
    <property type="entry name" value="HNH"/>
</dbReference>
<accession>A0ABX5CZX8</accession>
<comment type="caution">
    <text evidence="2">The sequence shown here is derived from an EMBL/GenBank/DDBJ whole genome shotgun (WGS) entry which is preliminary data.</text>
</comment>
<dbReference type="RefSeq" id="WP_105961259.1">
    <property type="nucleotide sequence ID" value="NZ_PVOB01000117.1"/>
</dbReference>
<dbReference type="EMBL" id="PVOB01000117">
    <property type="protein sequence ID" value="PRO94870.1"/>
    <property type="molecule type" value="Genomic_DNA"/>
</dbReference>
<dbReference type="CDD" id="cd00085">
    <property type="entry name" value="HNHc"/>
    <property type="match status" value="1"/>
</dbReference>
<evidence type="ECO:0000313" key="3">
    <source>
        <dbReference type="Proteomes" id="UP000238378"/>
    </source>
</evidence>
<keyword evidence="2" id="KW-0540">Nuclease</keyword>
<dbReference type="Gene3D" id="1.10.30.50">
    <property type="match status" value="1"/>
</dbReference>
<evidence type="ECO:0000259" key="1">
    <source>
        <dbReference type="Pfam" id="PF01844"/>
    </source>
</evidence>
<reference evidence="2 3" key="1">
    <citation type="submission" date="2018-03" db="EMBL/GenBank/DDBJ databases">
        <title>Draft Genome Sequences of six Lactobacillus pentosus Strains Isolated from Brines of Traditionally Fermented Spanish-Style Green Table Olives.</title>
        <authorList>
            <person name="Calero-Delgado B."/>
            <person name="Martin-Platero A.M."/>
            <person name="Perez-Pulido A.J."/>
            <person name="Benitez-Cabello A."/>
            <person name="Casimiro-Soriguer C.S."/>
            <person name="Martinez-Bueno M."/>
            <person name="Arroyo-Lopez F.N."/>
            <person name="Rodriguez-Gomez F."/>
            <person name="Bautista-Gallego J."/>
            <person name="Garrido-Fernandez A."/>
            <person name="Jimenez-Diaz R."/>
        </authorList>
    </citation>
    <scope>NUCLEOTIDE SEQUENCE [LARGE SCALE GENOMIC DNA]</scope>
    <source>
        <strain evidence="2 3">IG2</strain>
    </source>
</reference>
<gene>
    <name evidence="2" type="ORF">C6Y08_07715</name>
</gene>
<dbReference type="InterPro" id="IPR003615">
    <property type="entry name" value="HNH_nuc"/>
</dbReference>
<proteinExistence type="predicted"/>
<name>A0ABX5CZX8_LACPE</name>
<organism evidence="2 3">
    <name type="scientific">Lactiplantibacillus pentosus</name>
    <name type="common">Lactobacillus pentosus</name>
    <dbReference type="NCBI Taxonomy" id="1589"/>
    <lineage>
        <taxon>Bacteria</taxon>
        <taxon>Bacillati</taxon>
        <taxon>Bacillota</taxon>
        <taxon>Bacilli</taxon>
        <taxon>Lactobacillales</taxon>
        <taxon>Lactobacillaceae</taxon>
        <taxon>Lactiplantibacillus</taxon>
    </lineage>
</organism>
<keyword evidence="2" id="KW-0255">Endonuclease</keyword>
<dbReference type="GO" id="GO:0004519">
    <property type="term" value="F:endonuclease activity"/>
    <property type="evidence" value="ECO:0007669"/>
    <property type="project" value="UniProtKB-KW"/>
</dbReference>